<evidence type="ECO:0000256" key="7">
    <source>
        <dbReference type="ARBA" id="ARBA00022832"/>
    </source>
</evidence>
<evidence type="ECO:0000256" key="11">
    <source>
        <dbReference type="ARBA" id="ARBA00051096"/>
    </source>
</evidence>
<comment type="caution">
    <text evidence="15">The sequence shown here is derived from an EMBL/GenBank/DDBJ whole genome shotgun (WGS) entry which is preliminary data.</text>
</comment>
<feature type="active site" evidence="12">
    <location>
        <position position="253"/>
    </location>
</feature>
<feature type="region of interest" description="ACP-binding" evidence="12">
    <location>
        <begin position="254"/>
        <end position="258"/>
    </location>
</feature>
<dbReference type="GO" id="GO:0044550">
    <property type="term" value="P:secondary metabolite biosynthetic process"/>
    <property type="evidence" value="ECO:0007669"/>
    <property type="project" value="TreeGrafter"/>
</dbReference>
<dbReference type="InterPro" id="IPR004655">
    <property type="entry name" value="FabH"/>
</dbReference>
<organism evidence="15">
    <name type="scientific">candidate division WOR-3 bacterium</name>
    <dbReference type="NCBI Taxonomy" id="2052148"/>
    <lineage>
        <taxon>Bacteria</taxon>
        <taxon>Bacteria division WOR-3</taxon>
    </lineage>
</organism>
<evidence type="ECO:0000256" key="8">
    <source>
        <dbReference type="ARBA" id="ARBA00023098"/>
    </source>
</evidence>
<keyword evidence="8 12" id="KW-0443">Lipid metabolism</keyword>
<dbReference type="EC" id="2.3.1.180" evidence="3 12"/>
<dbReference type="AlphaFoldDB" id="A0A7C1NBY3"/>
<comment type="subcellular location">
    <subcellularLocation>
        <location evidence="12">Cytoplasm</location>
    </subcellularLocation>
</comment>
<dbReference type="InterPro" id="IPR013747">
    <property type="entry name" value="ACP_syn_III_C"/>
</dbReference>
<dbReference type="EMBL" id="DSLG01000003">
    <property type="protein sequence ID" value="HEA86915.1"/>
    <property type="molecule type" value="Genomic_DNA"/>
</dbReference>
<evidence type="ECO:0000259" key="13">
    <source>
        <dbReference type="Pfam" id="PF08541"/>
    </source>
</evidence>
<keyword evidence="7 12" id="KW-0276">Fatty acid metabolism</keyword>
<evidence type="ECO:0000256" key="12">
    <source>
        <dbReference type="HAMAP-Rule" id="MF_01815"/>
    </source>
</evidence>
<dbReference type="FunFam" id="3.40.47.10:FF:000004">
    <property type="entry name" value="3-oxoacyl-[acyl-carrier-protein] synthase 3"/>
    <property type="match status" value="1"/>
</dbReference>
<keyword evidence="9 12" id="KW-0275">Fatty acid biosynthesis</keyword>
<comment type="subunit">
    <text evidence="12">Homodimer.</text>
</comment>
<dbReference type="PANTHER" id="PTHR34069">
    <property type="entry name" value="3-OXOACYL-[ACYL-CARRIER-PROTEIN] SYNTHASE 3"/>
    <property type="match status" value="1"/>
</dbReference>
<dbReference type="SUPFAM" id="SSF53901">
    <property type="entry name" value="Thiolase-like"/>
    <property type="match status" value="1"/>
</dbReference>
<gene>
    <name evidence="12" type="primary">fabH</name>
    <name evidence="16" type="ORF">ENP62_03215</name>
    <name evidence="15" type="ORF">ENP94_02770</name>
    <name evidence="17" type="ORF">ENS16_01735</name>
</gene>
<evidence type="ECO:0000256" key="5">
    <source>
        <dbReference type="ARBA" id="ARBA00022516"/>
    </source>
</evidence>
<dbReference type="GO" id="GO:0005737">
    <property type="term" value="C:cytoplasm"/>
    <property type="evidence" value="ECO:0007669"/>
    <property type="project" value="UniProtKB-SubCell"/>
</dbReference>
<feature type="active site" evidence="12">
    <location>
        <position position="113"/>
    </location>
</feature>
<keyword evidence="5 12" id="KW-0444">Lipid biosynthesis</keyword>
<dbReference type="InterPro" id="IPR016039">
    <property type="entry name" value="Thiolase-like"/>
</dbReference>
<dbReference type="Pfam" id="PF08545">
    <property type="entry name" value="ACP_syn_III"/>
    <property type="match status" value="1"/>
</dbReference>
<evidence type="ECO:0000313" key="16">
    <source>
        <dbReference type="EMBL" id="HEE18544.1"/>
    </source>
</evidence>
<dbReference type="InterPro" id="IPR013751">
    <property type="entry name" value="ACP_syn_III_N"/>
</dbReference>
<evidence type="ECO:0000256" key="2">
    <source>
        <dbReference type="ARBA" id="ARBA00008642"/>
    </source>
</evidence>
<keyword evidence="12" id="KW-0511">Multifunctional enzyme</keyword>
<sequence length="326" mass="34541">MKSIKVIGTGRALPEKVLTNFDLEKMVDTSDQWIVERTGIRERRIADENTATSDLAAVALERACDKAGMKPADLDTIIVATSTPDTVYPATACWLQRRLGIAGSAAFDISAGCSGFLFALEVAANLLVTGTAKKAGVIGAEVMSKVVNWQDRATCVLFGDGAGAAVVVPGNGSSGILASNWGCDGNLAPLLYQPAGGTRMPTSEKTLREMAHTVHMEGNQVFKHAVRAMGNSSVKALQDAGLAAADVKLFIPHQANIRIMEEARVRAGIPPEKMYVVLHKYGNMSAATIPVAIDEAVEEGKLQDGDIILLTAFGTGFTWAAAVLRW</sequence>
<protein>
    <recommendedName>
        <fullName evidence="3 12">Beta-ketoacyl-[acyl-carrier-protein] synthase III</fullName>
        <shortName evidence="12">Beta-ketoacyl-ACP synthase III</shortName>
        <shortName evidence="12">KAS III</shortName>
        <ecNumber evidence="3 12">2.3.1.180</ecNumber>
    </recommendedName>
    <alternativeName>
        <fullName evidence="12">3-oxoacyl-[acyl-carrier-protein] synthase 3</fullName>
    </alternativeName>
    <alternativeName>
        <fullName evidence="12">3-oxoacyl-[acyl-carrier-protein] synthase III</fullName>
    </alternativeName>
</protein>
<dbReference type="NCBIfam" id="TIGR00747">
    <property type="entry name" value="fabH"/>
    <property type="match status" value="1"/>
</dbReference>
<dbReference type="CDD" id="cd00830">
    <property type="entry name" value="KAS_III"/>
    <property type="match status" value="1"/>
</dbReference>
<dbReference type="GO" id="GO:0033818">
    <property type="term" value="F:beta-ketoacyl-acyl-carrier-protein synthase III activity"/>
    <property type="evidence" value="ECO:0007669"/>
    <property type="project" value="UniProtKB-UniRule"/>
</dbReference>
<comment type="catalytic activity">
    <reaction evidence="11">
        <text>malonyl-[ACP] + acetyl-CoA + H(+) = 3-oxobutanoyl-[ACP] + CO2 + CoA</text>
        <dbReference type="Rhea" id="RHEA:12080"/>
        <dbReference type="Rhea" id="RHEA-COMP:9623"/>
        <dbReference type="Rhea" id="RHEA-COMP:9625"/>
        <dbReference type="ChEBI" id="CHEBI:15378"/>
        <dbReference type="ChEBI" id="CHEBI:16526"/>
        <dbReference type="ChEBI" id="CHEBI:57287"/>
        <dbReference type="ChEBI" id="CHEBI:57288"/>
        <dbReference type="ChEBI" id="CHEBI:78449"/>
        <dbReference type="ChEBI" id="CHEBI:78450"/>
        <dbReference type="EC" id="2.3.1.180"/>
    </reaction>
    <physiologicalReaction direction="left-to-right" evidence="11">
        <dbReference type="Rhea" id="RHEA:12081"/>
    </physiologicalReaction>
</comment>
<feature type="active site" evidence="12">
    <location>
        <position position="283"/>
    </location>
</feature>
<evidence type="ECO:0000256" key="9">
    <source>
        <dbReference type="ARBA" id="ARBA00023160"/>
    </source>
</evidence>
<evidence type="ECO:0000256" key="4">
    <source>
        <dbReference type="ARBA" id="ARBA00022490"/>
    </source>
</evidence>
<dbReference type="EMBL" id="DSTU01000003">
    <property type="protein sequence ID" value="HFJ53396.1"/>
    <property type="molecule type" value="Genomic_DNA"/>
</dbReference>
<keyword evidence="6 12" id="KW-0808">Transferase</keyword>
<comment type="pathway">
    <text evidence="1 12">Lipid metabolism; fatty acid biosynthesis.</text>
</comment>
<evidence type="ECO:0000313" key="17">
    <source>
        <dbReference type="EMBL" id="HFJ53396.1"/>
    </source>
</evidence>
<name>A0A7C1NBY3_UNCW3</name>
<evidence type="ECO:0000256" key="10">
    <source>
        <dbReference type="ARBA" id="ARBA00023315"/>
    </source>
</evidence>
<proteinExistence type="inferred from homology"/>
<evidence type="ECO:0000256" key="1">
    <source>
        <dbReference type="ARBA" id="ARBA00005194"/>
    </source>
</evidence>
<evidence type="ECO:0000259" key="14">
    <source>
        <dbReference type="Pfam" id="PF08545"/>
    </source>
</evidence>
<accession>A0A7C1NBY3</accession>
<dbReference type="EMBL" id="DSKA01000233">
    <property type="protein sequence ID" value="HEE18544.1"/>
    <property type="molecule type" value="Genomic_DNA"/>
</dbReference>
<keyword evidence="10 12" id="KW-0012">Acyltransferase</keyword>
<dbReference type="PANTHER" id="PTHR34069:SF2">
    <property type="entry name" value="BETA-KETOACYL-[ACYL-CARRIER-PROTEIN] SYNTHASE III"/>
    <property type="match status" value="1"/>
</dbReference>
<reference evidence="15" key="1">
    <citation type="journal article" date="2020" name="mSystems">
        <title>Genome- and Community-Level Interaction Insights into Carbon Utilization and Element Cycling Functions of Hydrothermarchaeota in Hydrothermal Sediment.</title>
        <authorList>
            <person name="Zhou Z."/>
            <person name="Liu Y."/>
            <person name="Xu W."/>
            <person name="Pan J."/>
            <person name="Luo Z.H."/>
            <person name="Li M."/>
        </authorList>
    </citation>
    <scope>NUCLEOTIDE SEQUENCE [LARGE SCALE GENOMIC DNA]</scope>
    <source>
        <strain evidence="16">SpSt-236</strain>
        <strain evidence="15">SpSt-265</strain>
        <strain evidence="17">SpSt-465</strain>
    </source>
</reference>
<evidence type="ECO:0000256" key="6">
    <source>
        <dbReference type="ARBA" id="ARBA00022679"/>
    </source>
</evidence>
<evidence type="ECO:0000313" key="15">
    <source>
        <dbReference type="EMBL" id="HEA86915.1"/>
    </source>
</evidence>
<feature type="domain" description="Beta-ketoacyl-[acyl-carrier-protein] synthase III N-terminal" evidence="14">
    <location>
        <begin position="107"/>
        <end position="185"/>
    </location>
</feature>
<dbReference type="UniPathway" id="UPA00094"/>
<keyword evidence="4 12" id="KW-0963">Cytoplasm</keyword>
<dbReference type="GO" id="GO:0004315">
    <property type="term" value="F:3-oxoacyl-[acyl-carrier-protein] synthase activity"/>
    <property type="evidence" value="ECO:0007669"/>
    <property type="project" value="InterPro"/>
</dbReference>
<comment type="domain">
    <text evidence="12">The last Arg residue of the ACP-binding site is essential for the weak association between ACP/AcpP and FabH.</text>
</comment>
<comment type="function">
    <text evidence="12">Catalyzes the condensation reaction of fatty acid synthesis by the addition to an acyl acceptor of two carbons from malonyl-ACP. Catalyzes the first condensation reaction which initiates fatty acid synthesis and may therefore play a role in governing the total rate of fatty acid production. Possesses both acetoacetyl-ACP synthase and acetyl transacylase activities. Its substrate specificity determines the biosynthesis of branched-chain and/or straight-chain of fatty acids.</text>
</comment>
<dbReference type="Pfam" id="PF08541">
    <property type="entry name" value="ACP_syn_III_C"/>
    <property type="match status" value="1"/>
</dbReference>
<dbReference type="GO" id="GO:0006633">
    <property type="term" value="P:fatty acid biosynthetic process"/>
    <property type="evidence" value="ECO:0007669"/>
    <property type="project" value="UniProtKB-UniRule"/>
</dbReference>
<dbReference type="NCBIfam" id="NF006829">
    <property type="entry name" value="PRK09352.1"/>
    <property type="match status" value="1"/>
</dbReference>
<dbReference type="HAMAP" id="MF_01815">
    <property type="entry name" value="FabH"/>
    <property type="match status" value="1"/>
</dbReference>
<evidence type="ECO:0000256" key="3">
    <source>
        <dbReference type="ARBA" id="ARBA00012333"/>
    </source>
</evidence>
<comment type="similarity">
    <text evidence="2 12">Belongs to the thiolase-like superfamily. FabH family.</text>
</comment>
<dbReference type="Gene3D" id="3.40.47.10">
    <property type="match status" value="1"/>
</dbReference>
<feature type="domain" description="Beta-ketoacyl-[acyl-carrier-protein] synthase III C-terminal" evidence="13">
    <location>
        <begin position="237"/>
        <end position="326"/>
    </location>
</feature>